<dbReference type="InterPro" id="IPR006935">
    <property type="entry name" value="Helicase/UvrB_N"/>
</dbReference>
<dbReference type="RefSeq" id="WP_148456015.1">
    <property type="nucleotide sequence ID" value="NZ_VSFC01000052.1"/>
</dbReference>
<dbReference type="GO" id="GO:0016787">
    <property type="term" value="F:hydrolase activity"/>
    <property type="evidence" value="ECO:0007669"/>
    <property type="project" value="InterPro"/>
</dbReference>
<organism evidence="2 3">
    <name type="scientific">Formosa maritima</name>
    <dbReference type="NCBI Taxonomy" id="2592046"/>
    <lineage>
        <taxon>Bacteria</taxon>
        <taxon>Pseudomonadati</taxon>
        <taxon>Bacteroidota</taxon>
        <taxon>Flavobacteriia</taxon>
        <taxon>Flavobacteriales</taxon>
        <taxon>Flavobacteriaceae</taxon>
        <taxon>Formosa</taxon>
    </lineage>
</organism>
<accession>A0A5D0G292</accession>
<sequence length="912" mass="104959">MENSTRDYIIEQANPSVDTIVNRINNRLSLRDPLRDSLQLVAYLTEELELKKEVDLKAELKKIKKHYPSCKDFERDFVSLCFSIATGVGKTRLMGAFITYLYLKKGIRNFFILAPNLTIYDKLIEDFGNPNYKKYVFKGISEFVTNRPVIINGDNYAEKGNLFGDQEVRINIFNISKFNSDIKLGKGKDDKGKPPKMKRLSEYLGQSYWNYLAGLDDLVILMDEAHRYHADASKKAINELKPVLGLELTATPIDEKGKAFKNVVYEYNLAQALEDGKYVKAPAIATRKDFDKKNLTPKEVEQFKLEDAISVHEDTKNELELYARNNNVQLVKPFILVVCKDINHASEVYDYISSNAFYNGKYEGRVLQIDSSTKKVEEIERQFLSLESPDNEIEIVIHVNMLKEGWDVTNLYTIVPLRAANASVLIEQTIGRGLRLPYNGKRTGVDKVDKLTVLAHDNFNRVIQEAKNPDSVLNKLTFIELDEEDLKTESTIVTSETKINAEIRREQAKINAVVNPEKKLELTHALEAKKAIVNAIPTFSSNEGVNSVNDLSKPEVKQKALQKIKDTLSRGQQNIFMPQIVAEAEAQYDSVIANFKSQIIEIPRMDLVLEEVETWFEDFDLDTTKGFDLNIMQEEILRMDLKDQSKIDSLGVKQGAFVNETPVNQVIAELINFPEIDYDESADLLHKLVTQALEKLSENLSDKKQLPVLIRQYRKVIAGKIYDQLKTHFKMSNPDYIPPTILPFVKIEDWNFTVPKENGYKHYTDVITPLSLVTKYVYRGFEKSCHPEYKFDSNTEKDFSFVIENDASVIKWLRPATNQFRIYWGKNSNKYEPDFIVETEDSIFMCEPKKAKEIETEEVQLKMKAALKYCQYANEFTSKNEGKTWRYLLIPHDQVDKTSSFQNLVNKFEKTY</sequence>
<dbReference type="OrthoDB" id="9804145at2"/>
<dbReference type="InterPro" id="IPR027417">
    <property type="entry name" value="P-loop_NTPase"/>
</dbReference>
<dbReference type="GO" id="GO:0003677">
    <property type="term" value="F:DNA binding"/>
    <property type="evidence" value="ECO:0007669"/>
    <property type="project" value="InterPro"/>
</dbReference>
<evidence type="ECO:0000313" key="2">
    <source>
        <dbReference type="EMBL" id="TYA53046.1"/>
    </source>
</evidence>
<keyword evidence="2" id="KW-0255">Endonuclease</keyword>
<keyword evidence="3" id="KW-1185">Reference proteome</keyword>
<dbReference type="GO" id="GO:0004519">
    <property type="term" value="F:endonuclease activity"/>
    <property type="evidence" value="ECO:0007669"/>
    <property type="project" value="UniProtKB-KW"/>
</dbReference>
<dbReference type="EMBL" id="VSFC01000052">
    <property type="protein sequence ID" value="TYA53046.1"/>
    <property type="molecule type" value="Genomic_DNA"/>
</dbReference>
<reference evidence="2 3" key="1">
    <citation type="submission" date="2019-08" db="EMBL/GenBank/DDBJ databases">
        <title>Formosa sediminis sp. nov., isolated from marine sediment.</title>
        <authorList>
            <person name="Cao W.R."/>
        </authorList>
    </citation>
    <scope>NUCLEOTIDE SEQUENCE [LARGE SCALE GENOMIC DNA]</scope>
    <source>
        <strain evidence="2 3">1494</strain>
    </source>
</reference>
<evidence type="ECO:0000259" key="1">
    <source>
        <dbReference type="Pfam" id="PF04851"/>
    </source>
</evidence>
<dbReference type="AlphaFoldDB" id="A0A5D0G292"/>
<protein>
    <submittedName>
        <fullName evidence="2">Restriction endonuclease subunit R</fullName>
    </submittedName>
</protein>
<feature type="domain" description="Helicase/UvrB N-terminal" evidence="1">
    <location>
        <begin position="73"/>
        <end position="253"/>
    </location>
</feature>
<proteinExistence type="predicted"/>
<dbReference type="Pfam" id="PF04851">
    <property type="entry name" value="ResIII"/>
    <property type="match status" value="1"/>
</dbReference>
<dbReference type="InterPro" id="IPR050742">
    <property type="entry name" value="Helicase_Restrict-Modif_Enz"/>
</dbReference>
<dbReference type="Proteomes" id="UP000324550">
    <property type="component" value="Unassembled WGS sequence"/>
</dbReference>
<gene>
    <name evidence="2" type="ORF">FVF61_10300</name>
</gene>
<dbReference type="GO" id="GO:0005829">
    <property type="term" value="C:cytosol"/>
    <property type="evidence" value="ECO:0007669"/>
    <property type="project" value="TreeGrafter"/>
</dbReference>
<dbReference type="GO" id="GO:0005524">
    <property type="term" value="F:ATP binding"/>
    <property type="evidence" value="ECO:0007669"/>
    <property type="project" value="InterPro"/>
</dbReference>
<dbReference type="PANTHER" id="PTHR47396:SF1">
    <property type="entry name" value="ATP-DEPENDENT HELICASE IRC3-RELATED"/>
    <property type="match status" value="1"/>
</dbReference>
<keyword evidence="2" id="KW-0378">Hydrolase</keyword>
<name>A0A5D0G292_9FLAO</name>
<dbReference type="SUPFAM" id="SSF52540">
    <property type="entry name" value="P-loop containing nucleoside triphosphate hydrolases"/>
    <property type="match status" value="1"/>
</dbReference>
<evidence type="ECO:0000313" key="3">
    <source>
        <dbReference type="Proteomes" id="UP000324550"/>
    </source>
</evidence>
<comment type="caution">
    <text evidence="2">The sequence shown here is derived from an EMBL/GenBank/DDBJ whole genome shotgun (WGS) entry which is preliminary data.</text>
</comment>
<dbReference type="Gene3D" id="3.40.50.300">
    <property type="entry name" value="P-loop containing nucleotide triphosphate hydrolases"/>
    <property type="match status" value="2"/>
</dbReference>
<keyword evidence="2" id="KW-0540">Nuclease</keyword>
<dbReference type="PANTHER" id="PTHR47396">
    <property type="entry name" value="TYPE I RESTRICTION ENZYME ECOKI R PROTEIN"/>
    <property type="match status" value="1"/>
</dbReference>